<name>A0ABW2QBM1_9MICO</name>
<dbReference type="Proteomes" id="UP001596455">
    <property type="component" value="Unassembled WGS sequence"/>
</dbReference>
<evidence type="ECO:0000313" key="3">
    <source>
        <dbReference type="Proteomes" id="UP001596455"/>
    </source>
</evidence>
<sequence>MSDTPKDAATGPAQEAGPNGTPTPAADDLVTTEHTLDLPGGPLRYRATTGRMVVGEEKLDDGVFRGWEARAQVFLTAYTALGDGGAPDPARPVVFAFNGGPGSSSVWLHLGLFGPRRVLSGDVEDRTPPPYGLTDNAETLLAHADLVFIDPMTTGYSRAVVGGKPAEYHGFSGDRDLVGEAIRLWLTRNDRWLSPKFLAGESYGTTRAAALAGHLAQRHGIAFNGVMLISAVLDLGTVFFTEGNDAPYVHYLPTYAAVAHYHGKHPGRALADVVAEAQAFADTDYTLALARGSRLGERERQQVAGRLAALTGIDIDHVLRSDLRLEHKAFFAELLRDQGLMVGRLDSRFTAHPGHLTLAEMEADPSYHHIQFPYTAAVNHYLRAELGYDSDLTYEIITGRVQPWSYKEFENRSVTTAEDLASAMRANPDLKVYVAFGYHDGATPFAASEHVLAHLRLPAEAHGRIVRRYYEAGHMMYVHEPSRLAQSRDLVDFVAWGVGTGPRPESDGPATTAGRL</sequence>
<evidence type="ECO:0000313" key="2">
    <source>
        <dbReference type="EMBL" id="MFC7406854.1"/>
    </source>
</evidence>
<dbReference type="EMBL" id="JBHTCQ010000004">
    <property type="protein sequence ID" value="MFC7406854.1"/>
    <property type="molecule type" value="Genomic_DNA"/>
</dbReference>
<dbReference type="InterPro" id="IPR001563">
    <property type="entry name" value="Peptidase_S10"/>
</dbReference>
<comment type="caution">
    <text evidence="2">The sequence shown here is derived from an EMBL/GenBank/DDBJ whole genome shotgun (WGS) entry which is preliminary data.</text>
</comment>
<protein>
    <submittedName>
        <fullName evidence="2">S10 family peptidase</fullName>
    </submittedName>
</protein>
<gene>
    <name evidence="2" type="ORF">ACFQQL_17170</name>
</gene>
<dbReference type="Gene3D" id="3.40.50.1820">
    <property type="entry name" value="alpha/beta hydrolase"/>
    <property type="match status" value="1"/>
</dbReference>
<reference evidence="3" key="1">
    <citation type="journal article" date="2019" name="Int. J. Syst. Evol. Microbiol.">
        <title>The Global Catalogue of Microorganisms (GCM) 10K type strain sequencing project: providing services to taxonomists for standard genome sequencing and annotation.</title>
        <authorList>
            <consortium name="The Broad Institute Genomics Platform"/>
            <consortium name="The Broad Institute Genome Sequencing Center for Infectious Disease"/>
            <person name="Wu L."/>
            <person name="Ma J."/>
        </authorList>
    </citation>
    <scope>NUCLEOTIDE SEQUENCE [LARGE SCALE GENOMIC DNA]</scope>
    <source>
        <strain evidence="3">JCM 1490</strain>
    </source>
</reference>
<dbReference type="SUPFAM" id="SSF53474">
    <property type="entry name" value="alpha/beta-Hydrolases"/>
    <property type="match status" value="1"/>
</dbReference>
<feature type="region of interest" description="Disordered" evidence="1">
    <location>
        <begin position="1"/>
        <end position="27"/>
    </location>
</feature>
<accession>A0ABW2QBM1</accession>
<dbReference type="Pfam" id="PF00450">
    <property type="entry name" value="Peptidase_S10"/>
    <property type="match status" value="1"/>
</dbReference>
<organism evidence="2 3">
    <name type="scientific">Georgenia alba</name>
    <dbReference type="NCBI Taxonomy" id="2233858"/>
    <lineage>
        <taxon>Bacteria</taxon>
        <taxon>Bacillati</taxon>
        <taxon>Actinomycetota</taxon>
        <taxon>Actinomycetes</taxon>
        <taxon>Micrococcales</taxon>
        <taxon>Bogoriellaceae</taxon>
        <taxon>Georgenia</taxon>
    </lineage>
</organism>
<keyword evidence="3" id="KW-1185">Reference proteome</keyword>
<dbReference type="InterPro" id="IPR029058">
    <property type="entry name" value="AB_hydrolase_fold"/>
</dbReference>
<evidence type="ECO:0000256" key="1">
    <source>
        <dbReference type="SAM" id="MobiDB-lite"/>
    </source>
</evidence>
<dbReference type="RefSeq" id="WP_382396382.1">
    <property type="nucleotide sequence ID" value="NZ_JBHTCQ010000004.1"/>
</dbReference>
<proteinExistence type="predicted"/>